<accession>A0A2U0UP43</accession>
<dbReference type="SUPFAM" id="SSF56935">
    <property type="entry name" value="Porins"/>
    <property type="match status" value="1"/>
</dbReference>
<dbReference type="Gene3D" id="2.40.170.20">
    <property type="entry name" value="TonB-dependent receptor, beta-barrel domain"/>
    <property type="match status" value="1"/>
</dbReference>
<dbReference type="InterPro" id="IPR037066">
    <property type="entry name" value="Plug_dom_sf"/>
</dbReference>
<feature type="domain" description="Protein FecR C-terminal" evidence="5">
    <location>
        <begin position="22"/>
        <end position="85"/>
    </location>
</feature>
<evidence type="ECO:0000256" key="3">
    <source>
        <dbReference type="ARBA" id="ARBA00023237"/>
    </source>
</evidence>
<keyword evidence="2" id="KW-0472">Membrane</keyword>
<dbReference type="Pfam" id="PF16344">
    <property type="entry name" value="FecR_C"/>
    <property type="match status" value="1"/>
</dbReference>
<keyword evidence="6" id="KW-0675">Receptor</keyword>
<dbReference type="Gene3D" id="2.170.130.10">
    <property type="entry name" value="TonB-dependent receptor, plug domain"/>
    <property type="match status" value="1"/>
</dbReference>
<evidence type="ECO:0000259" key="5">
    <source>
        <dbReference type="Pfam" id="PF16344"/>
    </source>
</evidence>
<proteinExistence type="predicted"/>
<dbReference type="InterPro" id="IPR036942">
    <property type="entry name" value="Beta-barrel_TonB_sf"/>
</dbReference>
<keyword evidence="3" id="KW-0998">Cell outer membrane</keyword>
<dbReference type="InterPro" id="IPR032508">
    <property type="entry name" value="FecR_C"/>
</dbReference>
<evidence type="ECO:0000256" key="1">
    <source>
        <dbReference type="ARBA" id="ARBA00004442"/>
    </source>
</evidence>
<dbReference type="OrthoDB" id="9803050at2"/>
<reference evidence="6 7" key="1">
    <citation type="submission" date="2018-05" db="EMBL/GenBank/DDBJ databases">
        <title>Genomic Encyclopedia of Type Strains, Phase IV (KMG-IV): sequencing the most valuable type-strain genomes for metagenomic binning, comparative biology and taxonomic classification.</title>
        <authorList>
            <person name="Goeker M."/>
        </authorList>
    </citation>
    <scope>NUCLEOTIDE SEQUENCE [LARGE SCALE GENOMIC DNA]</scope>
    <source>
        <strain evidence="6 7">DSM 100333</strain>
    </source>
</reference>
<evidence type="ECO:0000313" key="6">
    <source>
        <dbReference type="EMBL" id="PVX59412.1"/>
    </source>
</evidence>
<dbReference type="Gene3D" id="3.55.50.30">
    <property type="match status" value="1"/>
</dbReference>
<feature type="domain" description="TonB-dependent receptor plug" evidence="4">
    <location>
        <begin position="224"/>
        <end position="300"/>
    </location>
</feature>
<protein>
    <submittedName>
        <fullName evidence="6">Outer membrane receptor protein involved in Fe transport</fullName>
    </submittedName>
</protein>
<dbReference type="AlphaFoldDB" id="A0A2U0UP43"/>
<dbReference type="EMBL" id="QENY01000001">
    <property type="protein sequence ID" value="PVX59412.1"/>
    <property type="molecule type" value="Genomic_DNA"/>
</dbReference>
<dbReference type="Proteomes" id="UP000245870">
    <property type="component" value="Unassembled WGS sequence"/>
</dbReference>
<gene>
    <name evidence="6" type="ORF">C7379_101184</name>
</gene>
<dbReference type="RefSeq" id="WP_116615565.1">
    <property type="nucleotide sequence ID" value="NZ_QENY01000001.1"/>
</dbReference>
<dbReference type="InterPro" id="IPR012910">
    <property type="entry name" value="Plug_dom"/>
</dbReference>
<organism evidence="6 7">
    <name type="scientific">Hallella colorans</name>
    <dbReference type="NCBI Taxonomy" id="1703337"/>
    <lineage>
        <taxon>Bacteria</taxon>
        <taxon>Pseudomonadati</taxon>
        <taxon>Bacteroidota</taxon>
        <taxon>Bacteroidia</taxon>
        <taxon>Bacteroidales</taxon>
        <taxon>Prevotellaceae</taxon>
        <taxon>Hallella</taxon>
    </lineage>
</organism>
<keyword evidence="7" id="KW-1185">Reference proteome</keyword>
<dbReference type="Pfam" id="PF13715">
    <property type="entry name" value="CarbopepD_reg_2"/>
    <property type="match status" value="1"/>
</dbReference>
<dbReference type="InterPro" id="IPR008969">
    <property type="entry name" value="CarboxyPept-like_regulatory"/>
</dbReference>
<dbReference type="SUPFAM" id="SSF49464">
    <property type="entry name" value="Carboxypeptidase regulatory domain-like"/>
    <property type="match status" value="1"/>
</dbReference>
<dbReference type="PROSITE" id="PS51257">
    <property type="entry name" value="PROKAR_LIPOPROTEIN"/>
    <property type="match status" value="1"/>
</dbReference>
<sequence length="874" mass="100826">MRRLLLIFISLFIGCYSFAQKTTIKIEMEKIQKNYGVHFVYNSNMDLNQSYTGVPLTEIPLKEALRLLFKNSKINYIQRGNNIILEQQTTVLTTKSKERKVDDIHIYTISGYVKDEKGEPLINATIWDKTSKLGTVTNEHGYFSLSLSQGNHSISVSYIGFNEETKAIILNKNCQFVFVLKDNATLEEVVVQGDLNSPLLTTQTGKSSLTYKDINTEFSLLSSPDVVKTLQRISGVSSGIELASGLYVHGGSGDENLFLFDGTPLYQINHSLGLFSSFNTELIRNIDFYKSGFPARYGGRLSSITDVRTKDGDIQNYHGSFSMGLLDGKINLEGPLIKGKTSFSFGIRRSWIDFFLKPAFAIANHGNKEGNKTSFNYLFHDLNAKVTHNFSDNSKLSISIYSGFDSYNINNNSIWLPYIEETKNKFKWGNLNTSLNWRFSSGNKLFCNITGFFTHNHSTQNYVEENQLKKSESITQKTSLDVQDNNSRIHNWGVKTDFDYRPNAYHKINFGGNYSFLNFKTQTIQQTLFLKNDVEQNDTTRIETSNCNRAHEFSFYIEDEMRLTRRCGLDVGLNYSFFKTINKLYQHLDPRFAVKYLFNDKFSAKLSYTYMTQYVHQIASTYLEMPTNYWVLTTSAIPPTTSRQLAMGLYAQATKDLRLSIEGFYKTTHHLLQYRNWMGVQPPASHWEKDVIEGEGRSYGLEMDMNYRKERHTIQASYTLSWALRKYVEFGIGWFRDKFDNRHKFNITWRYALNKHITLFASWIYHSGNRMTLPTRYITLPILPGESIGLTKQYFFDEPNNIGLPAYHRLDLGANFTQITKKGHERIWNISLYNAYCHFNTMFAKVYQDENGGFKIKCKGYIPIIPSVSYTLKF</sequence>
<comment type="subcellular location">
    <subcellularLocation>
        <location evidence="1">Cell outer membrane</location>
    </subcellularLocation>
</comment>
<dbReference type="GO" id="GO:0009279">
    <property type="term" value="C:cell outer membrane"/>
    <property type="evidence" value="ECO:0007669"/>
    <property type="project" value="UniProtKB-SubCell"/>
</dbReference>
<evidence type="ECO:0000313" key="7">
    <source>
        <dbReference type="Proteomes" id="UP000245870"/>
    </source>
</evidence>
<name>A0A2U0UP43_9BACT</name>
<comment type="caution">
    <text evidence="6">The sequence shown here is derived from an EMBL/GenBank/DDBJ whole genome shotgun (WGS) entry which is preliminary data.</text>
</comment>
<evidence type="ECO:0000259" key="4">
    <source>
        <dbReference type="Pfam" id="PF07715"/>
    </source>
</evidence>
<dbReference type="Gene3D" id="2.60.40.1120">
    <property type="entry name" value="Carboxypeptidase-like, regulatory domain"/>
    <property type="match status" value="1"/>
</dbReference>
<dbReference type="Pfam" id="PF07715">
    <property type="entry name" value="Plug"/>
    <property type="match status" value="1"/>
</dbReference>
<evidence type="ECO:0000256" key="2">
    <source>
        <dbReference type="ARBA" id="ARBA00023136"/>
    </source>
</evidence>